<proteinExistence type="predicted"/>
<evidence type="ECO:0000313" key="2">
    <source>
        <dbReference type="Proteomes" id="UP000646745"/>
    </source>
</evidence>
<reference evidence="2" key="1">
    <citation type="journal article" date="2019" name="Int. J. Syst. Evol. Microbiol.">
        <title>The Global Catalogue of Microorganisms (GCM) 10K type strain sequencing project: providing services to taxonomists for standard genome sequencing and annotation.</title>
        <authorList>
            <consortium name="The Broad Institute Genomics Platform"/>
            <consortium name="The Broad Institute Genome Sequencing Center for Infectious Disease"/>
            <person name="Wu L."/>
            <person name="Ma J."/>
        </authorList>
    </citation>
    <scope>NUCLEOTIDE SEQUENCE [LARGE SCALE GENOMIC DNA]</scope>
    <source>
        <strain evidence="2">KCTC 32998</strain>
    </source>
</reference>
<accession>A0ABQ3DVB3</accession>
<name>A0ABQ3DVB3_9GAMM</name>
<keyword evidence="2" id="KW-1185">Reference proteome</keyword>
<sequence>MKGVEHTRIEIIDNTDQGILENIFQFYLYDMSEFTSSPTNLSGKFSFDIRALDDYWKDTNRTPY</sequence>
<protein>
    <submittedName>
        <fullName evidence="1">Uncharacterized protein</fullName>
    </submittedName>
</protein>
<evidence type="ECO:0000313" key="1">
    <source>
        <dbReference type="EMBL" id="GHB17531.1"/>
    </source>
</evidence>
<comment type="caution">
    <text evidence="1">The sequence shown here is derived from an EMBL/GenBank/DDBJ whole genome shotgun (WGS) entry which is preliminary data.</text>
</comment>
<dbReference type="Proteomes" id="UP000646745">
    <property type="component" value="Unassembled WGS sequence"/>
</dbReference>
<gene>
    <name evidence="1" type="ORF">GCM10009038_15410</name>
</gene>
<dbReference type="EMBL" id="BMZI01000003">
    <property type="protein sequence ID" value="GHB17531.1"/>
    <property type="molecule type" value="Genomic_DNA"/>
</dbReference>
<organism evidence="1 2">
    <name type="scientific">Salinicola rhizosphaerae</name>
    <dbReference type="NCBI Taxonomy" id="1443141"/>
    <lineage>
        <taxon>Bacteria</taxon>
        <taxon>Pseudomonadati</taxon>
        <taxon>Pseudomonadota</taxon>
        <taxon>Gammaproteobacteria</taxon>
        <taxon>Oceanospirillales</taxon>
        <taxon>Halomonadaceae</taxon>
        <taxon>Salinicola</taxon>
    </lineage>
</organism>